<dbReference type="InterPro" id="IPR015699">
    <property type="entry name" value="DNA-dir_RNA_pol1_lsu_N"/>
</dbReference>
<dbReference type="InterPro" id="IPR006592">
    <property type="entry name" value="RNA_pol_N"/>
</dbReference>
<dbReference type="Pfam" id="PF05000">
    <property type="entry name" value="RNA_pol_Rpb1_4"/>
    <property type="match status" value="1"/>
</dbReference>
<organism evidence="15 16">
    <name type="scientific">Coccomyxa subellipsoidea (strain C-169)</name>
    <name type="common">Green microalga</name>
    <dbReference type="NCBI Taxonomy" id="574566"/>
    <lineage>
        <taxon>Eukaryota</taxon>
        <taxon>Viridiplantae</taxon>
        <taxon>Chlorophyta</taxon>
        <taxon>core chlorophytes</taxon>
        <taxon>Trebouxiophyceae</taxon>
        <taxon>Trebouxiophyceae incertae sedis</taxon>
        <taxon>Coccomyxaceae</taxon>
        <taxon>Coccomyxa</taxon>
        <taxon>Coccomyxa subellipsoidea</taxon>
    </lineage>
</organism>
<dbReference type="KEGG" id="csl:COCSUDRAFT_30489"/>
<evidence type="ECO:0000256" key="2">
    <source>
        <dbReference type="ARBA" id="ARBA00007207"/>
    </source>
</evidence>
<dbReference type="FunFam" id="4.10.860.120:FF:000006">
    <property type="entry name" value="DNA-directed RNA polymerase subunit"/>
    <property type="match status" value="1"/>
</dbReference>
<dbReference type="InterPro" id="IPR007081">
    <property type="entry name" value="RNA_pol_Rpb1_5"/>
</dbReference>
<dbReference type="Gene3D" id="6.10.250.2940">
    <property type="match status" value="1"/>
</dbReference>
<comment type="caution">
    <text evidence="15">The sequence shown here is derived from an EMBL/GenBank/DDBJ whole genome shotgun (WGS) entry which is preliminary data.</text>
</comment>
<dbReference type="EMBL" id="AGSI01000014">
    <property type="protein sequence ID" value="EIE20860.1"/>
    <property type="molecule type" value="Genomic_DNA"/>
</dbReference>
<feature type="compositionally biased region" description="Low complexity" evidence="13">
    <location>
        <begin position="1411"/>
        <end position="1423"/>
    </location>
</feature>
<dbReference type="CDD" id="cd02735">
    <property type="entry name" value="RNAP_I_Rpa1_C"/>
    <property type="match status" value="1"/>
</dbReference>
<evidence type="ECO:0000313" key="16">
    <source>
        <dbReference type="Proteomes" id="UP000007264"/>
    </source>
</evidence>
<dbReference type="SUPFAM" id="SSF64484">
    <property type="entry name" value="beta and beta-prime subunits of DNA dependent RNA-polymerase"/>
    <property type="match status" value="1"/>
</dbReference>
<dbReference type="STRING" id="574566.I0YR41"/>
<dbReference type="PANTHER" id="PTHR19376:SF11">
    <property type="entry name" value="DNA-DIRECTED RNA POLYMERASE I SUBUNIT RPA1"/>
    <property type="match status" value="1"/>
</dbReference>
<keyword evidence="16" id="KW-1185">Reference proteome</keyword>
<dbReference type="Gene3D" id="2.40.40.20">
    <property type="match status" value="1"/>
</dbReference>
<dbReference type="Pfam" id="PF04997">
    <property type="entry name" value="RNA_pol_Rpb1_1"/>
    <property type="match status" value="1"/>
</dbReference>
<dbReference type="SMART" id="SM00663">
    <property type="entry name" value="RPOLA_N"/>
    <property type="match status" value="1"/>
</dbReference>
<dbReference type="Gene3D" id="3.30.70.2850">
    <property type="match status" value="1"/>
</dbReference>
<evidence type="ECO:0000256" key="3">
    <source>
        <dbReference type="ARBA" id="ARBA00022478"/>
    </source>
</evidence>
<evidence type="ECO:0000256" key="6">
    <source>
        <dbReference type="ARBA" id="ARBA00022695"/>
    </source>
</evidence>
<protein>
    <recommendedName>
        <fullName evidence="12">DNA-directed RNA polymerase subunit</fullName>
        <ecNumber evidence="12">2.7.7.6</ecNumber>
    </recommendedName>
</protein>
<evidence type="ECO:0000256" key="11">
    <source>
        <dbReference type="ARBA" id="ARBA00023242"/>
    </source>
</evidence>
<comment type="similarity">
    <text evidence="2">Belongs to the RNA polymerase beta' chain family. RpoC1 subfamily.</text>
</comment>
<keyword evidence="9" id="KW-0460">Magnesium</keyword>
<dbReference type="RefSeq" id="XP_005645404.1">
    <property type="nucleotide sequence ID" value="XM_005645347.1"/>
</dbReference>
<dbReference type="Gene3D" id="1.10.274.100">
    <property type="entry name" value="RNA polymerase Rpb1, domain 3"/>
    <property type="match status" value="1"/>
</dbReference>
<dbReference type="InterPro" id="IPR000722">
    <property type="entry name" value="RNA_pol_asu"/>
</dbReference>
<dbReference type="GO" id="GO:0003677">
    <property type="term" value="F:DNA binding"/>
    <property type="evidence" value="ECO:0007669"/>
    <property type="project" value="InterPro"/>
</dbReference>
<dbReference type="GeneID" id="17038957"/>
<feature type="region of interest" description="Disordered" evidence="13">
    <location>
        <begin position="1342"/>
        <end position="1463"/>
    </location>
</feature>
<sequence>MSAIPSREVTSAQVSAISFGFYSDEEIRALSVKQIVSPIVFDNLRNAVPGGLYDPAMGPLEQQGQCATCNQGYMSCPGHFGHIELAVPVYNPLVFTTMYKLLRCTCLHCFKLKMLQTEVEQYKRKLELLAEGKLVEAMHVVTGGSSATAKAVEKIGAKLAGLGDVEAAERRSSHAAASTSAASAHREKMTSLSLEAIRETVGEFFRRMPVQQCANCGAHAPVLKRDGCAKVFQKPLDFKKVEKNRSKGIEVTSALKTSRKNENLNQLHVHRPRFMTVAEVREVMRRMWTRNADALSLMYAQDSRLRIFGFSAGAGGAQPGAFEDAYNMFFLQVVPVAPNRVRPPSFIGDAAFEHPHNIALTRIINANLELVSQAAEPVGATEKIPENRVVLRQKGLADSLRTWLALQGHVNSLLDSTTAGPGAKGDVQGIRQQLEKKEGLFRKNMMGKRVNFAARSVISPDPYLAAGEIGVPPYFAVRLSFPERVTPWNVAELREMVIRGAHEHPGAVAVEDELGRVILLHKLPLNRREAVAKLLLSKAGMEEAGARGRKIGSPVSGGSGAGKIVYRHLRDGDLLLTNRQPTLHKPGLMAHRARVLKGERVIRMHYANCATFNADFDGDEINLHLPQDNHGRAEGYGIVHADEQYIVPTDGKPVRGLIQDHVVGGVKLTKRDTFLTRSDFMQLVYACCSPARPGLKDVTDLQVPPPTIWKPQPLWTGKQASHLLTYIFTLGMPPLTLRAGTKVPADFWGKGGTSGEGKMLVVNGELVTGVLDKAVFGKFGLVHAVQDLYGNAVAGSFISALSRLLTYFLQMQGFTCGYDDLLLVKRAERARTELLDTAETAALAASARFEEVWEGTRGAIQKALAQRYRQSKEAGAGHDAVATAALHPLGSDVVKVCLPDGQQKPFPLNCLSLMTVSGAKGSNVNFSQISALLGQQACTSLPLLPELEGRRVPRMASGKTLPCFAPFDPGARSGGFIGDRFLTGLRPQEYYFHCMAGREGLVDTTVKTSRSGYLQRCLIKNLEPLRIHYDHTLVVRRSIVQFAYGEDGIDVTARSFMREFGFLARNADRFTQQVDPAGAERASRLSSLGQVNKAARDAPLTADLPLTALGVTSEAFQDALGSFVRSNPEGVLQSAAKKAAEADAAAASDLAPRSPEGFARLMELKFLRALAAPGEAVGVLAGQSIGEPSTQMTLNTFHMAGRGEANVTLGIPRLRELLMTAAQSIKTPIMTLPMLPDRDKTDAAALANRLRRLRLAEVRCRYKLLSFANGGSGGRGREYKVAMRFADPAKYPPEANISYEEVVEAFQEPFLHRLMATLKKEMRKLSPSEAVGSISIAKLGGEEEGFGASGPGPGAGSGDDDGAAAARKSEKDDENENEELDEENVEGKLAWQGGRTEEATYEAGDAEDKAASAAAQAQAARQAGEYEDEDEDGEVRPGSEEPAPDAVAPAAEAAGKGTKKGQDIRAMSRVDLEARTCEAALTVPLDAPKVLMLKLVEQAAAETLLRATPGIERCYVVEKKPGEKGPAVTVQTDGINFEGAWANYDLVDVTAVTANDVGAVLRTFGVEAARATVVAEVSSVFGAYGIGVDPRHLSLISDHMTHQGGYQPLNRMGIEGSASPFLKVTFETAAHFLTDATLKGSTDDLASPASRIVAGRVVGVGTGSCELIQAL</sequence>
<comment type="subcellular location">
    <subcellularLocation>
        <location evidence="1">Nucleus</location>
    </subcellularLocation>
</comment>
<dbReference type="InterPro" id="IPR044893">
    <property type="entry name" value="RNA_pol_Rpb1_clamp_domain"/>
</dbReference>
<keyword evidence="11" id="KW-0539">Nucleus</keyword>
<accession>I0YR41</accession>
<evidence type="ECO:0000313" key="15">
    <source>
        <dbReference type="EMBL" id="EIE20860.1"/>
    </source>
</evidence>
<dbReference type="InterPro" id="IPR047107">
    <property type="entry name" value="DNA-dir_RNA_pol1_lsu_C"/>
</dbReference>
<comment type="catalytic activity">
    <reaction evidence="12">
        <text>RNA(n) + a ribonucleoside 5'-triphosphate = RNA(n+1) + diphosphate</text>
        <dbReference type="Rhea" id="RHEA:21248"/>
        <dbReference type="Rhea" id="RHEA-COMP:14527"/>
        <dbReference type="Rhea" id="RHEA-COMP:17342"/>
        <dbReference type="ChEBI" id="CHEBI:33019"/>
        <dbReference type="ChEBI" id="CHEBI:61557"/>
        <dbReference type="ChEBI" id="CHEBI:140395"/>
        <dbReference type="EC" id="2.7.7.6"/>
    </reaction>
</comment>
<dbReference type="Pfam" id="PF00623">
    <property type="entry name" value="RNA_pol_Rpb1_2"/>
    <property type="match status" value="1"/>
</dbReference>
<dbReference type="InterPro" id="IPR045867">
    <property type="entry name" value="DNA-dir_RpoC_beta_prime"/>
</dbReference>
<evidence type="ECO:0000256" key="8">
    <source>
        <dbReference type="ARBA" id="ARBA00022833"/>
    </source>
</evidence>
<dbReference type="PANTHER" id="PTHR19376">
    <property type="entry name" value="DNA-DIRECTED RNA POLYMERASE"/>
    <property type="match status" value="1"/>
</dbReference>
<dbReference type="Pfam" id="PF04983">
    <property type="entry name" value="RNA_pol_Rpb1_3"/>
    <property type="match status" value="1"/>
</dbReference>
<evidence type="ECO:0000256" key="12">
    <source>
        <dbReference type="RuleBase" id="RU004279"/>
    </source>
</evidence>
<dbReference type="Proteomes" id="UP000007264">
    <property type="component" value="Unassembled WGS sequence"/>
</dbReference>
<dbReference type="InterPro" id="IPR042102">
    <property type="entry name" value="RNA_pol_Rpb1_3_sf"/>
</dbReference>
<dbReference type="eggNOG" id="KOG0262">
    <property type="taxonomic scope" value="Eukaryota"/>
</dbReference>
<feature type="compositionally biased region" description="Acidic residues" evidence="13">
    <location>
        <begin position="1372"/>
        <end position="1384"/>
    </location>
</feature>
<evidence type="ECO:0000256" key="7">
    <source>
        <dbReference type="ARBA" id="ARBA00022723"/>
    </source>
</evidence>
<evidence type="ECO:0000256" key="13">
    <source>
        <dbReference type="SAM" id="MobiDB-lite"/>
    </source>
</evidence>
<keyword evidence="6 12" id="KW-0548">Nucleotidyltransferase</keyword>
<comment type="function">
    <text evidence="12">DNA-dependent RNA polymerase catalyzes the transcription of DNA into RNA using the four ribonucleoside triphosphates as substrates.</text>
</comment>
<feature type="compositionally biased region" description="Low complexity" evidence="13">
    <location>
        <begin position="1440"/>
        <end position="1454"/>
    </location>
</feature>
<evidence type="ECO:0000256" key="1">
    <source>
        <dbReference type="ARBA" id="ARBA00004123"/>
    </source>
</evidence>
<keyword evidence="8" id="KW-0862">Zinc</keyword>
<dbReference type="OrthoDB" id="270392at2759"/>
<dbReference type="EC" id="2.7.7.6" evidence="12"/>
<keyword evidence="3 12" id="KW-0240">DNA-directed RNA polymerase</keyword>
<dbReference type="Gene3D" id="1.10.132.30">
    <property type="match status" value="1"/>
</dbReference>
<name>I0YR41_COCSC</name>
<gene>
    <name evidence="15" type="ORF">COCSUDRAFT_30489</name>
</gene>
<keyword evidence="10 12" id="KW-0804">Transcription</keyword>
<proteinExistence type="inferred from homology"/>
<evidence type="ECO:0000256" key="4">
    <source>
        <dbReference type="ARBA" id="ARBA00022640"/>
    </source>
</evidence>
<feature type="compositionally biased region" description="Gly residues" evidence="13">
    <location>
        <begin position="1347"/>
        <end position="1357"/>
    </location>
</feature>
<keyword evidence="4" id="KW-0934">Plastid</keyword>
<evidence type="ECO:0000256" key="5">
    <source>
        <dbReference type="ARBA" id="ARBA00022679"/>
    </source>
</evidence>
<dbReference type="Gene3D" id="4.10.860.120">
    <property type="entry name" value="RNA polymerase II, clamp domain"/>
    <property type="match status" value="1"/>
</dbReference>
<dbReference type="InterPro" id="IPR038120">
    <property type="entry name" value="Rpb1_funnel_sf"/>
</dbReference>
<reference evidence="15 16" key="1">
    <citation type="journal article" date="2012" name="Genome Biol.">
        <title>The genome of the polar eukaryotic microalga coccomyxa subellipsoidea reveals traits of cold adaptation.</title>
        <authorList>
            <person name="Blanc G."/>
            <person name="Agarkova I."/>
            <person name="Grimwood J."/>
            <person name="Kuo A."/>
            <person name="Brueggeman A."/>
            <person name="Dunigan D."/>
            <person name="Gurnon J."/>
            <person name="Ladunga I."/>
            <person name="Lindquist E."/>
            <person name="Lucas S."/>
            <person name="Pangilinan J."/>
            <person name="Proschold T."/>
            <person name="Salamov A."/>
            <person name="Schmutz J."/>
            <person name="Weeks D."/>
            <person name="Yamada T."/>
            <person name="Claverie J.M."/>
            <person name="Grigoriev I."/>
            <person name="Van Etten J."/>
            <person name="Lomsadze A."/>
            <person name="Borodovsky M."/>
        </authorList>
    </citation>
    <scope>NUCLEOTIDE SEQUENCE [LARGE SCALE GENOMIC DNA]</scope>
    <source>
        <strain evidence="15 16">C-169</strain>
    </source>
</reference>
<feature type="domain" description="RNA polymerase N-terminal" evidence="14">
    <location>
        <begin position="327"/>
        <end position="669"/>
    </location>
</feature>
<dbReference type="Gene3D" id="1.10.357.120">
    <property type="match status" value="1"/>
</dbReference>
<dbReference type="GO" id="GO:0003899">
    <property type="term" value="F:DNA-directed RNA polymerase activity"/>
    <property type="evidence" value="ECO:0007669"/>
    <property type="project" value="UniProtKB-EC"/>
</dbReference>
<dbReference type="Pfam" id="PF04998">
    <property type="entry name" value="RNA_pol_Rpb1_5"/>
    <property type="match status" value="1"/>
</dbReference>
<dbReference type="InterPro" id="IPR007080">
    <property type="entry name" value="RNA_pol_Rpb1_1"/>
</dbReference>
<dbReference type="Gene3D" id="3.30.1490.180">
    <property type="entry name" value="RNA polymerase ii"/>
    <property type="match status" value="1"/>
</dbReference>
<dbReference type="CDD" id="cd01435">
    <property type="entry name" value="RNAP_I_RPA1_N"/>
    <property type="match status" value="1"/>
</dbReference>
<dbReference type="GO" id="GO:0005736">
    <property type="term" value="C:RNA polymerase I complex"/>
    <property type="evidence" value="ECO:0007669"/>
    <property type="project" value="TreeGrafter"/>
</dbReference>
<dbReference type="InterPro" id="IPR007066">
    <property type="entry name" value="RNA_pol_Rpb1_3"/>
</dbReference>
<evidence type="ECO:0000259" key="14">
    <source>
        <dbReference type="SMART" id="SM00663"/>
    </source>
</evidence>
<dbReference type="GO" id="GO:0006351">
    <property type="term" value="P:DNA-templated transcription"/>
    <property type="evidence" value="ECO:0007669"/>
    <property type="project" value="InterPro"/>
</dbReference>
<dbReference type="GO" id="GO:0046872">
    <property type="term" value="F:metal ion binding"/>
    <property type="evidence" value="ECO:0007669"/>
    <property type="project" value="UniProtKB-KW"/>
</dbReference>
<dbReference type="InterPro" id="IPR007083">
    <property type="entry name" value="RNA_pol_Rpb1_4"/>
</dbReference>
<keyword evidence="5 12" id="KW-0808">Transferase</keyword>
<evidence type="ECO:0000256" key="10">
    <source>
        <dbReference type="ARBA" id="ARBA00023163"/>
    </source>
</evidence>
<keyword evidence="7" id="KW-0479">Metal-binding</keyword>
<evidence type="ECO:0000256" key="9">
    <source>
        <dbReference type="ARBA" id="ARBA00022842"/>
    </source>
</evidence>